<keyword evidence="5" id="KW-1185">Reference proteome</keyword>
<dbReference type="SMART" id="SM00343">
    <property type="entry name" value="ZnF_C2HC"/>
    <property type="match status" value="1"/>
</dbReference>
<evidence type="ECO:0000259" key="3">
    <source>
        <dbReference type="PROSITE" id="PS50158"/>
    </source>
</evidence>
<dbReference type="InterPro" id="IPR043502">
    <property type="entry name" value="DNA/RNA_pol_sf"/>
</dbReference>
<dbReference type="Gene3D" id="4.10.60.10">
    <property type="entry name" value="Zinc finger, CCHC-type"/>
    <property type="match status" value="1"/>
</dbReference>
<keyword evidence="2" id="KW-0862">Zinc</keyword>
<evidence type="ECO:0000313" key="4">
    <source>
        <dbReference type="EMBL" id="KAK9180787.1"/>
    </source>
</evidence>
<dbReference type="GO" id="GO:0008270">
    <property type="term" value="F:zinc ion binding"/>
    <property type="evidence" value="ECO:0007669"/>
    <property type="project" value="UniProtKB-KW"/>
</dbReference>
<dbReference type="InterPro" id="IPR036875">
    <property type="entry name" value="Znf_CCHC_sf"/>
</dbReference>
<dbReference type="AlphaFoldDB" id="A0AAP0QF83"/>
<proteinExistence type="predicted"/>
<evidence type="ECO:0000256" key="2">
    <source>
        <dbReference type="PROSITE-ProRule" id="PRU00047"/>
    </source>
</evidence>
<dbReference type="Pfam" id="PF00077">
    <property type="entry name" value="RVP"/>
    <property type="match status" value="1"/>
</dbReference>
<dbReference type="PROSITE" id="PS50158">
    <property type="entry name" value="ZF_CCHC"/>
    <property type="match status" value="1"/>
</dbReference>
<gene>
    <name evidence="4" type="ORF">WN944_023922</name>
</gene>
<keyword evidence="1" id="KW-0378">Hydrolase</keyword>
<dbReference type="Proteomes" id="UP001428341">
    <property type="component" value="Unassembled WGS sequence"/>
</dbReference>
<dbReference type="GO" id="GO:0016787">
    <property type="term" value="F:hydrolase activity"/>
    <property type="evidence" value="ECO:0007669"/>
    <property type="project" value="UniProtKB-KW"/>
</dbReference>
<evidence type="ECO:0000313" key="5">
    <source>
        <dbReference type="Proteomes" id="UP001428341"/>
    </source>
</evidence>
<comment type="caution">
    <text evidence="4">The sequence shown here is derived from an EMBL/GenBank/DDBJ whole genome shotgun (WGS) entry which is preliminary data.</text>
</comment>
<dbReference type="EMBL" id="JBCGBO010000024">
    <property type="protein sequence ID" value="KAK9180787.1"/>
    <property type="molecule type" value="Genomic_DNA"/>
</dbReference>
<evidence type="ECO:0000256" key="1">
    <source>
        <dbReference type="ARBA" id="ARBA00022801"/>
    </source>
</evidence>
<feature type="domain" description="CCHC-type" evidence="3">
    <location>
        <begin position="85"/>
        <end position="100"/>
    </location>
</feature>
<dbReference type="InterPro" id="IPR001878">
    <property type="entry name" value="Znf_CCHC"/>
</dbReference>
<dbReference type="SUPFAM" id="SSF56672">
    <property type="entry name" value="DNA/RNA polymerases"/>
    <property type="match status" value="1"/>
</dbReference>
<keyword evidence="2" id="KW-0863">Zinc-finger</keyword>
<dbReference type="GO" id="GO:0003676">
    <property type="term" value="F:nucleic acid binding"/>
    <property type="evidence" value="ECO:0007669"/>
    <property type="project" value="InterPro"/>
</dbReference>
<dbReference type="InterPro" id="IPR018061">
    <property type="entry name" value="Retropepsins"/>
</dbReference>
<protein>
    <recommendedName>
        <fullName evidence="3">CCHC-type domain-containing protein</fullName>
    </recommendedName>
</protein>
<dbReference type="SUPFAM" id="SSF57756">
    <property type="entry name" value="Retrovirus zinc finger-like domains"/>
    <property type="match status" value="1"/>
</dbReference>
<keyword evidence="2" id="KW-0479">Metal-binding</keyword>
<organism evidence="4 5">
    <name type="scientific">Citrus x changshan-huyou</name>
    <dbReference type="NCBI Taxonomy" id="2935761"/>
    <lineage>
        <taxon>Eukaryota</taxon>
        <taxon>Viridiplantae</taxon>
        <taxon>Streptophyta</taxon>
        <taxon>Embryophyta</taxon>
        <taxon>Tracheophyta</taxon>
        <taxon>Spermatophyta</taxon>
        <taxon>Magnoliopsida</taxon>
        <taxon>eudicotyledons</taxon>
        <taxon>Gunneridae</taxon>
        <taxon>Pentapetalae</taxon>
        <taxon>rosids</taxon>
        <taxon>malvids</taxon>
        <taxon>Sapindales</taxon>
        <taxon>Rutaceae</taxon>
        <taxon>Aurantioideae</taxon>
        <taxon>Citrus</taxon>
    </lineage>
</organism>
<dbReference type="Gene3D" id="3.10.10.10">
    <property type="entry name" value="HIV Type 1 Reverse Transcriptase, subunit A, domain 1"/>
    <property type="match status" value="1"/>
</dbReference>
<dbReference type="SUPFAM" id="SSF50630">
    <property type="entry name" value="Acid proteases"/>
    <property type="match status" value="1"/>
</dbReference>
<sequence length="409" mass="46870">MGENHSSSVQELIKDKEPFRSACKKPYLAIKCKDPKKCDCSPKKKSHFRKSRFPFPSRKRHTKQFRFFRKRQSHSKRFPDRKKSRCFICKKKGHFTKDCPVKPHKAIKLIQHLESTTEFSPTTDQVEHLFSEQEEPNDDTVFALPVESSDSDSSDFEPIYTVQPSSILIHDRTIPIPSVKIQIIPSKYHKPITAIGFLDTGAQRSMLDPAILPTEYWKTQEEHFKAADGKIFTTKLVTKHPIGIQLFPNCVVWIKLIGSSLPNKDLLLGFDILHQAKNVQITSSGLRYKSMIKPFTSTLKIYSLANSPPSYQAITDQILNFCPENHGLFTHLNPLWKNPKFFISLPFKLNEDSNPTKATHTGMTPQDLILAQQECAQLLKQGLIEPTNSQWACQAFYVEKMSEILRGKK</sequence>
<reference evidence="4 5" key="1">
    <citation type="submission" date="2024-05" db="EMBL/GenBank/DDBJ databases">
        <title>Haplotype-resolved chromosome-level genome assembly of Huyou (Citrus changshanensis).</title>
        <authorList>
            <person name="Miao C."/>
            <person name="Chen W."/>
            <person name="Wu Y."/>
            <person name="Wang L."/>
            <person name="Zhao S."/>
            <person name="Grierson D."/>
            <person name="Xu C."/>
            <person name="Chen K."/>
        </authorList>
    </citation>
    <scope>NUCLEOTIDE SEQUENCE [LARGE SCALE GENOMIC DNA]</scope>
    <source>
        <strain evidence="4">01-14</strain>
        <tissue evidence="4">Leaf</tissue>
    </source>
</reference>
<dbReference type="InterPro" id="IPR021109">
    <property type="entry name" value="Peptidase_aspartic_dom_sf"/>
</dbReference>
<name>A0AAP0QF83_9ROSI</name>
<accession>A0AAP0QF83</accession>